<accession>A0AAP0HN07</accession>
<dbReference type="CDD" id="cd15489">
    <property type="entry name" value="PHD_SF"/>
    <property type="match status" value="1"/>
</dbReference>
<dbReference type="InterPro" id="IPR019787">
    <property type="entry name" value="Znf_PHD-finger"/>
</dbReference>
<dbReference type="GO" id="GO:0005634">
    <property type="term" value="C:nucleus"/>
    <property type="evidence" value="ECO:0007669"/>
    <property type="project" value="UniProtKB-SubCell"/>
</dbReference>
<comment type="subcellular location">
    <subcellularLocation>
        <location evidence="1">Nucleus</location>
    </subcellularLocation>
</comment>
<keyword evidence="4" id="KW-0862">Zinc</keyword>
<keyword evidence="10" id="KW-1185">Reference proteome</keyword>
<dbReference type="Gene3D" id="3.30.40.10">
    <property type="entry name" value="Zinc/RING finger domain, C3HC4 (zinc finger)"/>
    <property type="match status" value="1"/>
</dbReference>
<dbReference type="InterPro" id="IPR011011">
    <property type="entry name" value="Znf_FYVE_PHD"/>
</dbReference>
<dbReference type="SUPFAM" id="SSF55729">
    <property type="entry name" value="Acyl-CoA N-acyltransferases (Nat)"/>
    <property type="match status" value="1"/>
</dbReference>
<evidence type="ECO:0000256" key="3">
    <source>
        <dbReference type="ARBA" id="ARBA00022771"/>
    </source>
</evidence>
<reference evidence="9 10" key="1">
    <citation type="submission" date="2024-01" db="EMBL/GenBank/DDBJ databases">
        <title>Genome assemblies of Stephania.</title>
        <authorList>
            <person name="Yang L."/>
        </authorList>
    </citation>
    <scope>NUCLEOTIDE SEQUENCE [LARGE SCALE GENOMIC DNA]</scope>
    <source>
        <strain evidence="9">JXDWG</strain>
        <tissue evidence="9">Leaf</tissue>
    </source>
</reference>
<feature type="region of interest" description="Disordered" evidence="7">
    <location>
        <begin position="751"/>
        <end position="785"/>
    </location>
</feature>
<organism evidence="9 10">
    <name type="scientific">Stephania cephalantha</name>
    <dbReference type="NCBI Taxonomy" id="152367"/>
    <lineage>
        <taxon>Eukaryota</taxon>
        <taxon>Viridiplantae</taxon>
        <taxon>Streptophyta</taxon>
        <taxon>Embryophyta</taxon>
        <taxon>Tracheophyta</taxon>
        <taxon>Spermatophyta</taxon>
        <taxon>Magnoliopsida</taxon>
        <taxon>Ranunculales</taxon>
        <taxon>Menispermaceae</taxon>
        <taxon>Menispermoideae</taxon>
        <taxon>Cissampelideae</taxon>
        <taxon>Stephania</taxon>
    </lineage>
</organism>
<evidence type="ECO:0000256" key="1">
    <source>
        <dbReference type="ARBA" id="ARBA00004123"/>
    </source>
</evidence>
<protein>
    <recommendedName>
        <fullName evidence="8">PHD-type domain-containing protein</fullName>
    </recommendedName>
</protein>
<gene>
    <name evidence="9" type="ORF">Scep_027942</name>
</gene>
<dbReference type="InterPro" id="IPR016181">
    <property type="entry name" value="Acyl_CoA_acyltransferase"/>
</dbReference>
<dbReference type="SUPFAM" id="SSF57903">
    <property type="entry name" value="FYVE/PHD zinc finger"/>
    <property type="match status" value="1"/>
</dbReference>
<keyword evidence="2" id="KW-0479">Metal-binding</keyword>
<evidence type="ECO:0000256" key="2">
    <source>
        <dbReference type="ARBA" id="ARBA00022723"/>
    </source>
</evidence>
<dbReference type="InterPro" id="IPR001965">
    <property type="entry name" value="Znf_PHD"/>
</dbReference>
<evidence type="ECO:0000256" key="5">
    <source>
        <dbReference type="ARBA" id="ARBA00023242"/>
    </source>
</evidence>
<dbReference type="Proteomes" id="UP001419268">
    <property type="component" value="Unassembled WGS sequence"/>
</dbReference>
<dbReference type="PANTHER" id="PTHR46508:SF2">
    <property type="entry name" value="INCREASED DNA METHYLATION 1"/>
    <property type="match status" value="1"/>
</dbReference>
<evidence type="ECO:0000313" key="10">
    <source>
        <dbReference type="Proteomes" id="UP001419268"/>
    </source>
</evidence>
<dbReference type="InterPro" id="IPR013083">
    <property type="entry name" value="Znf_RING/FYVE/PHD"/>
</dbReference>
<dbReference type="InterPro" id="IPR056511">
    <property type="entry name" value="IDM1_C"/>
</dbReference>
<proteinExistence type="predicted"/>
<dbReference type="PANTHER" id="PTHR46508">
    <property type="entry name" value="PHD FINGER FAMILY PROTEIN"/>
    <property type="match status" value="1"/>
</dbReference>
<dbReference type="GO" id="GO:0008270">
    <property type="term" value="F:zinc ion binding"/>
    <property type="evidence" value="ECO:0007669"/>
    <property type="project" value="UniProtKB-KW"/>
</dbReference>
<keyword evidence="3 6" id="KW-0863">Zinc-finger</keyword>
<evidence type="ECO:0000256" key="7">
    <source>
        <dbReference type="SAM" id="MobiDB-lite"/>
    </source>
</evidence>
<name>A0AAP0HN07_9MAGN</name>
<keyword evidence="5" id="KW-0539">Nucleus</keyword>
<dbReference type="Pfam" id="PF23209">
    <property type="entry name" value="IDM1_C"/>
    <property type="match status" value="1"/>
</dbReference>
<dbReference type="EMBL" id="JBBNAG010000012">
    <property type="protein sequence ID" value="KAK9088860.1"/>
    <property type="molecule type" value="Genomic_DNA"/>
</dbReference>
<dbReference type="InterPro" id="IPR032308">
    <property type="entry name" value="TDBD"/>
</dbReference>
<comment type="caution">
    <text evidence="9">The sequence shown here is derived from an EMBL/GenBank/DDBJ whole genome shotgun (WGS) entry which is preliminary data.</text>
</comment>
<evidence type="ECO:0000256" key="6">
    <source>
        <dbReference type="PROSITE-ProRule" id="PRU00146"/>
    </source>
</evidence>
<feature type="compositionally biased region" description="Basic residues" evidence="7">
    <location>
        <begin position="766"/>
        <end position="781"/>
    </location>
</feature>
<evidence type="ECO:0000313" key="9">
    <source>
        <dbReference type="EMBL" id="KAK9088860.1"/>
    </source>
</evidence>
<dbReference type="Pfam" id="PF22970">
    <property type="entry name" value="DUF7028"/>
    <property type="match status" value="1"/>
</dbReference>
<dbReference type="InterPro" id="IPR054292">
    <property type="entry name" value="DUF7028"/>
</dbReference>
<sequence>MLLGKEIEGLYDDGFDGSKDERRIFTEVFFGDNKEDVRKRRFDGGDSDFESENVKPEIQEGLHGKTTEIHFSKEAEGGRESTNGNSASFKRMKLSVSQLTDPNCGSSNNCMLDQREDLNQPETQRGVCKIPRHDSDYVDQPVRCHLVESSNQGIMSSCYLFEQYKEHERECPNSFGRTTKRNDESKTISPEITKQDVVPKLLSVEASTADMSLAVVVSKENSEESILLNSDALPLSSKRDSVGAQRQRLRRHIHHLLIAAGWSIQKRKKTGRNYMENVYISPKGKVYHELHKSWRSCGESLLAGNSHLLPEEGDKSWNSIGEFWSDLSDTLMSIEQEMLEMVCYIVLAHHWNLLDPFVTVALIDRQLRALREGRPVQAVRTVLFDQSKRKDIFLAAQSAGLKALPWKEVSVSTASLELASKVGDTFVTTGAPFNSPQSYEDNALALSSGLVRYGHPTSQSTPVMWERTRGRGVKASKRASIKVKDKKNTFVETKTSGAVENLLMKACQEQRVDSNCMPSHHLEVSQVQDNCLHDVPVLYGNANVVVEETKSAIHWQNKSAEKCAKQYAILDGDDGVTIENETQQVVTRHPEKHLGRRRSSSLVGLCSALDDDINGGHLDDEADRNSEVSDIEIEQAPARAEINLFRRSSKSSKKTSDVKVASLRRKQQKRVSTFHIGGMQNLQDSKTCFQSITCHCFNQDDAHDMSLSTISSQLKQSKLKKFQGQYTCSTESFLPGHAGMSEDGHNYINHNIEGSSDVNSVDPHCRKTPKSKKSKGHKNGRKQLLPDDDDDLLLAAFLINKDFSSTKKQSKLQTQKNKSLRKLKVEKKGCRLLPRSPGKGGKHHTDGKLSSSGARTVLSWLIDVGVVSLHDVILYRCPKDNTVTKDGWITKGGIHCTCCDEVLSVSEFKVHAGFKLHKPCLNLFMESGKSFTLCQLEAWSTEYKARKGEYNARKDAIEAVKIDEVDQNDDTCGRCGDGGELICCDNCPSTFHQACLFAKELPEGNWFCSSCTCSICGHVVSDKEASSCSSILKCSQCKHRYHVECSKDSGVLGVVSDAWLCGATCQEVFSGLRSRLGVSSHIADGFSWTILKCIDGDQKIPTAHKFALMAECNSRLAVALSIMEECFLPMIDPRTGIDMIPHVIYNWGLLHHGLREGGRALISRIHQQLSVCVLLVGSVLLGDILAAAPGVMTGRKDRKISSNNIFGTDVILGERIIIFITINKSMTSLWGVHGVKVAEMPLVATRDGHRRQGMCRLLLNAIEETLISYKVERLVVAAIPSLMETWTLGFGFKPMEDQEKEILNDVNLMIFPGTILLRKSLYEEKVTNIKPRPKDLPSSFPDGKLERDCGDVTTMEVSLQQSDSEWHDLGESDAAPLIDLTNLQLVEKTECKSRSQFLSAKDDPDSTLEGAKVDTTNVEFCSPRKLTLDGRDGSWFPSTNNDPVSTLERTKIGTTDIEFCRPRKETLDEHDGSLFPSTNVDPVSALQGIKINTYNAEVSSPRTEEALDVRDASQFLSTNDVPVSTLEGTEIAIPNVRFCIPRKETLDVPYVSQYPSTNNKLVSTLEANACDATDVEIGNSRKETFDVHDDGQFLSTCDDPVSTFEGTKFDRTNVTLCSPRKETLAVPDGSQFPSTNHGPISTLGGSGIDTSGVEFCSPRKDTLDVHDGSWFL</sequence>
<dbReference type="PROSITE" id="PS50016">
    <property type="entry name" value="ZF_PHD_2"/>
    <property type="match status" value="1"/>
</dbReference>
<evidence type="ECO:0000259" key="8">
    <source>
        <dbReference type="PROSITE" id="PS50016"/>
    </source>
</evidence>
<dbReference type="SMART" id="SM00249">
    <property type="entry name" value="PHD"/>
    <property type="match status" value="2"/>
</dbReference>
<dbReference type="Pfam" id="PF00628">
    <property type="entry name" value="PHD"/>
    <property type="match status" value="1"/>
</dbReference>
<feature type="domain" description="PHD-type" evidence="8">
    <location>
        <begin position="969"/>
        <end position="1014"/>
    </location>
</feature>
<dbReference type="Pfam" id="PF16135">
    <property type="entry name" value="TDBD"/>
    <property type="match status" value="1"/>
</dbReference>
<evidence type="ECO:0000256" key="4">
    <source>
        <dbReference type="ARBA" id="ARBA00022833"/>
    </source>
</evidence>